<keyword evidence="3" id="KW-1185">Reference proteome</keyword>
<feature type="compositionally biased region" description="Basic and acidic residues" evidence="1">
    <location>
        <begin position="31"/>
        <end position="53"/>
    </location>
</feature>
<proteinExistence type="predicted"/>
<name>A0A8C0KYP5_CANLU</name>
<dbReference type="AlphaFoldDB" id="A0A8C0KYP5"/>
<organism evidence="2 3">
    <name type="scientific">Canis lupus dingo</name>
    <name type="common">dingo</name>
    <dbReference type="NCBI Taxonomy" id="286419"/>
    <lineage>
        <taxon>Eukaryota</taxon>
        <taxon>Metazoa</taxon>
        <taxon>Chordata</taxon>
        <taxon>Craniata</taxon>
        <taxon>Vertebrata</taxon>
        <taxon>Euteleostomi</taxon>
        <taxon>Mammalia</taxon>
        <taxon>Eutheria</taxon>
        <taxon>Laurasiatheria</taxon>
        <taxon>Carnivora</taxon>
        <taxon>Caniformia</taxon>
        <taxon>Canidae</taxon>
        <taxon>Canis</taxon>
    </lineage>
</organism>
<dbReference type="Ensembl" id="ENSCAFT00020025756.1">
    <property type="protein sequence ID" value="ENSCAFP00020022241.1"/>
    <property type="gene ID" value="ENSCAFG00020017585.1"/>
</dbReference>
<sequence>MMAASGRGIRGKGGREEAGARPPPESAGSKGAREAGDPPLAEDRGARKRREAEGEGGLAGRRKARGREPAWRACASPGKGEEEERAGGSSRRGRGGEEGAAACHGGARGSSAVWGPWAESSAKKSHV</sequence>
<dbReference type="GeneTree" id="ENSGT00980000203015"/>
<evidence type="ECO:0000313" key="3">
    <source>
        <dbReference type="Proteomes" id="UP000694391"/>
    </source>
</evidence>
<evidence type="ECO:0000313" key="2">
    <source>
        <dbReference type="Ensembl" id="ENSCAFP00020022241.1"/>
    </source>
</evidence>
<feature type="compositionally biased region" description="Low complexity" evidence="1">
    <location>
        <begin position="99"/>
        <end position="112"/>
    </location>
</feature>
<evidence type="ECO:0000256" key="1">
    <source>
        <dbReference type="SAM" id="MobiDB-lite"/>
    </source>
</evidence>
<accession>A0A8C0KYP5</accession>
<dbReference type="Proteomes" id="UP000694391">
    <property type="component" value="Unplaced"/>
</dbReference>
<feature type="region of interest" description="Disordered" evidence="1">
    <location>
        <begin position="1"/>
        <end position="127"/>
    </location>
</feature>
<reference evidence="2" key="2">
    <citation type="submission" date="2025-09" db="UniProtKB">
        <authorList>
            <consortium name="Ensembl"/>
        </authorList>
    </citation>
    <scope>IDENTIFICATION</scope>
</reference>
<protein>
    <submittedName>
        <fullName evidence="2">Uncharacterized protein</fullName>
    </submittedName>
</protein>
<reference evidence="2" key="1">
    <citation type="submission" date="2025-08" db="UniProtKB">
        <authorList>
            <consortium name="Ensembl"/>
        </authorList>
    </citation>
    <scope>IDENTIFICATION</scope>
</reference>